<keyword evidence="4" id="KW-1185">Reference proteome</keyword>
<evidence type="ECO:0008006" key="5">
    <source>
        <dbReference type="Google" id="ProtNLM"/>
    </source>
</evidence>
<dbReference type="RefSeq" id="XP_004184237.1">
    <property type="nucleotide sequence ID" value="XM_004184189.1"/>
</dbReference>
<evidence type="ECO:0000313" key="4">
    <source>
        <dbReference type="Proteomes" id="UP000014680"/>
    </source>
</evidence>
<dbReference type="InterPro" id="IPR022096">
    <property type="entry name" value="SBF1/SBF2"/>
</dbReference>
<dbReference type="Pfam" id="PF00168">
    <property type="entry name" value="C2"/>
    <property type="match status" value="1"/>
</dbReference>
<reference evidence="3 4" key="1">
    <citation type="submission" date="2012-10" db="EMBL/GenBank/DDBJ databases">
        <authorList>
            <person name="Zafar N."/>
            <person name="Inman J."/>
            <person name="Hall N."/>
            <person name="Lorenzi H."/>
            <person name="Caler E."/>
        </authorList>
    </citation>
    <scope>NUCLEOTIDE SEQUENCE [LARGE SCALE GENOMIC DNA]</scope>
    <source>
        <strain evidence="3 4">IP1</strain>
    </source>
</reference>
<dbReference type="SMART" id="SM00801">
    <property type="entry name" value="dDENN"/>
    <property type="match status" value="1"/>
</dbReference>
<feature type="domain" description="C2" evidence="1">
    <location>
        <begin position="1"/>
        <end position="109"/>
    </location>
</feature>
<dbReference type="Gene3D" id="3.40.50.11500">
    <property type="match status" value="1"/>
</dbReference>
<protein>
    <recommendedName>
        <fullName evidence="5">C2 domain-containing protein</fullName>
    </recommendedName>
</protein>
<proteinExistence type="predicted"/>
<dbReference type="PANTHER" id="PTHR12296:SF21">
    <property type="entry name" value="DENN DOMAIN-CONTAINING PROTEIN 3"/>
    <property type="match status" value="1"/>
</dbReference>
<dbReference type="InterPro" id="IPR037516">
    <property type="entry name" value="Tripartite_DENN"/>
</dbReference>
<gene>
    <name evidence="3" type="ORF">EIN_284770</name>
</gene>
<dbReference type="VEuPathDB" id="AmoebaDB:EIN_284770"/>
<dbReference type="Pfam" id="PF02141">
    <property type="entry name" value="DENN"/>
    <property type="match status" value="1"/>
</dbReference>
<dbReference type="Gene3D" id="2.60.40.150">
    <property type="entry name" value="C2 domain"/>
    <property type="match status" value="1"/>
</dbReference>
<dbReference type="AlphaFoldDB" id="L7FJU8"/>
<dbReference type="InterPro" id="IPR001194">
    <property type="entry name" value="cDENN_dom"/>
</dbReference>
<accession>L7FJU8</accession>
<dbReference type="PANTHER" id="PTHR12296">
    <property type="entry name" value="DENN DOMAIN-CONTAINING PROTEIN 4"/>
    <property type="match status" value="1"/>
</dbReference>
<organism evidence="3 4">
    <name type="scientific">Entamoeba invadens IP1</name>
    <dbReference type="NCBI Taxonomy" id="370355"/>
    <lineage>
        <taxon>Eukaryota</taxon>
        <taxon>Amoebozoa</taxon>
        <taxon>Evosea</taxon>
        <taxon>Archamoebae</taxon>
        <taxon>Mastigamoebida</taxon>
        <taxon>Entamoebidae</taxon>
        <taxon>Entamoeba</taxon>
    </lineage>
</organism>
<dbReference type="Proteomes" id="UP000014680">
    <property type="component" value="Unassembled WGS sequence"/>
</dbReference>
<evidence type="ECO:0000313" key="3">
    <source>
        <dbReference type="EMBL" id="ELP84891.1"/>
    </source>
</evidence>
<dbReference type="GO" id="GO:0031410">
    <property type="term" value="C:cytoplasmic vesicle"/>
    <property type="evidence" value="ECO:0007669"/>
    <property type="project" value="TreeGrafter"/>
</dbReference>
<dbReference type="SMART" id="SM00239">
    <property type="entry name" value="C2"/>
    <property type="match status" value="1"/>
</dbReference>
<dbReference type="GO" id="GO:0032483">
    <property type="term" value="P:regulation of Rab protein signal transduction"/>
    <property type="evidence" value="ECO:0007669"/>
    <property type="project" value="TreeGrafter"/>
</dbReference>
<evidence type="ECO:0000259" key="2">
    <source>
        <dbReference type="PROSITE" id="PS50211"/>
    </source>
</evidence>
<evidence type="ECO:0000259" key="1">
    <source>
        <dbReference type="PROSITE" id="PS50004"/>
    </source>
</evidence>
<dbReference type="InterPro" id="IPR000008">
    <property type="entry name" value="C2_dom"/>
</dbReference>
<dbReference type="GeneID" id="14883868"/>
<dbReference type="OrthoDB" id="8956628at2759"/>
<dbReference type="KEGG" id="eiv:EIN_284770"/>
<dbReference type="CDD" id="cd00030">
    <property type="entry name" value="C2"/>
    <property type="match status" value="1"/>
</dbReference>
<dbReference type="InterPro" id="IPR005112">
    <property type="entry name" value="dDENN_dom"/>
</dbReference>
<feature type="domain" description="UDENN" evidence="2">
    <location>
        <begin position="180"/>
        <end position="615"/>
    </location>
</feature>
<dbReference type="EMBL" id="KB207106">
    <property type="protein sequence ID" value="ELP84891.1"/>
    <property type="molecule type" value="Genomic_DNA"/>
</dbReference>
<dbReference type="PROSITE" id="PS50211">
    <property type="entry name" value="DENN"/>
    <property type="match status" value="1"/>
</dbReference>
<dbReference type="PROSITE" id="PS50004">
    <property type="entry name" value="C2"/>
    <property type="match status" value="1"/>
</dbReference>
<dbReference type="InterPro" id="IPR035892">
    <property type="entry name" value="C2_domain_sf"/>
</dbReference>
<dbReference type="InterPro" id="IPR043153">
    <property type="entry name" value="DENN_C"/>
</dbReference>
<dbReference type="InterPro" id="IPR051696">
    <property type="entry name" value="DENN_Domain_GEFs"/>
</dbReference>
<dbReference type="SMART" id="SM00799">
    <property type="entry name" value="DENN"/>
    <property type="match status" value="1"/>
</dbReference>
<dbReference type="SUPFAM" id="SSF49562">
    <property type="entry name" value="C2 domain (Calcium/lipid-binding domain, CaLB)"/>
    <property type="match status" value="1"/>
</dbReference>
<dbReference type="OMA" id="IWYRAFN"/>
<dbReference type="Pfam" id="PF12335">
    <property type="entry name" value="SBF2"/>
    <property type="match status" value="1"/>
</dbReference>
<name>L7FJU8_ENTIV</name>
<sequence>MDKNLQVFGEKYNLEIQILSAKLTKIDKGDCDPYASCKVGEVKYRTETAKKTTDPIWNGPPMILEITPQTKEIVVSVNKHGYLGNKIELGSAKIILSRLGNDISTTSWYDLLMNNEKIGTIQCKFKRQKGKTEESEIEKGWTDMLSSVHAVLKHHPLTTAEVQYYMGSEKKAETPSKREKVLGPISGFVKIEIDAPILDFSIGQKGTYSVLIPPTLELPHEFWLEIFPDGLVVSKTPRKPTLVPLFNFSVEHQYYTFLISDTKKVVEGQTVFFPVAIGFVSPYPLYEVMRRMLLVIYENCPSSEESLDIIDFPDENTKSPTAVRGKSNTVLSNAQIVKGIYELMNVESLAYGGYVKYKYGNLNIELRLPLKYSLPSFNTTIYPMFSIFNVSGVTTIFLLLMTNLKIIVFAQSQTLLTTIIDNMVSLLFPFPPTQKVFPILPYKNLNVLSGSDTFIAGVPLKYREEAMKQIGEEEHVVVDLELGTIDIKVSKEQLEFPVEMTVELQNELNNAYKEKYFEMDQLGNEPYDDRYFSISTSAFNMKVRIAFFRFLTRLLEGYDEYINFVWVADKVVYDFDVFSFFFTKSFDCEPLIKHFCESGTFMSFIQEEGAENVAAELINFYSKTKKIINITPTNANIIKEYRDIGAFSIDWKDLKKLREGESSIRLTKQMQRDKTYVNELDKLKNPREKAKEKHVWVAVFERYVDDLIRGEEGDMTKVYHCVSNQAGRHLLLKILSERGEKMKSKGCLEEVPFQSVVGLMKTLVEYCRSDHDIETPLGIIDVATKYCCKVDSMTYKFVIDELGMAEVWNNKKIWYRAFNQGMVQFKRTIYGELYNNKLEETWKTLPKEQQDKFREKEENGLITTLHIIAKNMKIIGLNDKVINEVIEYCEDYVHVGADVRAMVINVLRVIIENDSKLLR</sequence>